<dbReference type="Pfam" id="PF00271">
    <property type="entry name" value="Helicase_C"/>
    <property type="match status" value="1"/>
</dbReference>
<dbReference type="PROSITE" id="PS51192">
    <property type="entry name" value="HELICASE_ATP_BIND_1"/>
    <property type="match status" value="1"/>
</dbReference>
<dbReference type="InterPro" id="IPR027417">
    <property type="entry name" value="P-loop_NTPase"/>
</dbReference>
<evidence type="ECO:0000256" key="5">
    <source>
        <dbReference type="ARBA" id="ARBA00022840"/>
    </source>
</evidence>
<dbReference type="PROSITE" id="PS00039">
    <property type="entry name" value="DEAD_ATP_HELICASE"/>
    <property type="match status" value="1"/>
</dbReference>
<evidence type="ECO:0000313" key="10">
    <source>
        <dbReference type="EMBL" id="KAK1738092.1"/>
    </source>
</evidence>
<dbReference type="GO" id="GO:0016787">
    <property type="term" value="F:hydrolase activity"/>
    <property type="evidence" value="ECO:0007669"/>
    <property type="project" value="UniProtKB-KW"/>
</dbReference>
<dbReference type="Proteomes" id="UP001224775">
    <property type="component" value="Unassembled WGS sequence"/>
</dbReference>
<feature type="region of interest" description="Disordered" evidence="7">
    <location>
        <begin position="1"/>
        <end position="44"/>
    </location>
</feature>
<dbReference type="SMART" id="SM00487">
    <property type="entry name" value="DEXDc"/>
    <property type="match status" value="1"/>
</dbReference>
<evidence type="ECO:0000256" key="4">
    <source>
        <dbReference type="ARBA" id="ARBA00022806"/>
    </source>
</evidence>
<evidence type="ECO:0000256" key="6">
    <source>
        <dbReference type="RuleBase" id="RU000492"/>
    </source>
</evidence>
<dbReference type="Pfam" id="PF00270">
    <property type="entry name" value="DEAD"/>
    <property type="match status" value="1"/>
</dbReference>
<dbReference type="PANTHER" id="PTHR47958">
    <property type="entry name" value="ATP-DEPENDENT RNA HELICASE DBP3"/>
    <property type="match status" value="1"/>
</dbReference>
<evidence type="ECO:0000256" key="2">
    <source>
        <dbReference type="ARBA" id="ARBA00022741"/>
    </source>
</evidence>
<dbReference type="InterPro" id="IPR011545">
    <property type="entry name" value="DEAD/DEAH_box_helicase_dom"/>
</dbReference>
<comment type="caution">
    <text evidence="10">The sequence shown here is derived from an EMBL/GenBank/DDBJ whole genome shotgun (WGS) entry which is preliminary data.</text>
</comment>
<dbReference type="CDD" id="cd18787">
    <property type="entry name" value="SF2_C_DEAD"/>
    <property type="match status" value="1"/>
</dbReference>
<dbReference type="GO" id="GO:0005524">
    <property type="term" value="F:ATP binding"/>
    <property type="evidence" value="ECO:0007669"/>
    <property type="project" value="UniProtKB-KW"/>
</dbReference>
<dbReference type="PROSITE" id="PS51194">
    <property type="entry name" value="HELICASE_CTER"/>
    <property type="match status" value="1"/>
</dbReference>
<dbReference type="InterPro" id="IPR001650">
    <property type="entry name" value="Helicase_C-like"/>
</dbReference>
<evidence type="ECO:0000256" key="3">
    <source>
        <dbReference type="ARBA" id="ARBA00022801"/>
    </source>
</evidence>
<dbReference type="Gene3D" id="3.40.50.300">
    <property type="entry name" value="P-loop containing nucleotide triphosphate hydrolases"/>
    <property type="match status" value="2"/>
</dbReference>
<proteinExistence type="inferred from homology"/>
<comment type="similarity">
    <text evidence="6">Belongs to the DEAD box helicase family.</text>
</comment>
<feature type="region of interest" description="Disordered" evidence="7">
    <location>
        <begin position="58"/>
        <end position="115"/>
    </location>
</feature>
<protein>
    <recommendedName>
        <fullName evidence="1">RNA helicase</fullName>
        <ecNumber evidence="1">3.6.4.13</ecNumber>
    </recommendedName>
</protein>
<evidence type="ECO:0000313" key="11">
    <source>
        <dbReference type="Proteomes" id="UP001224775"/>
    </source>
</evidence>
<feature type="domain" description="Helicase C-terminal" evidence="9">
    <location>
        <begin position="442"/>
        <end position="602"/>
    </location>
</feature>
<evidence type="ECO:0000259" key="8">
    <source>
        <dbReference type="PROSITE" id="PS51192"/>
    </source>
</evidence>
<accession>A0AAD8Y294</accession>
<reference evidence="10" key="1">
    <citation type="submission" date="2023-06" db="EMBL/GenBank/DDBJ databases">
        <title>Survivors Of The Sea: Transcriptome response of Skeletonema marinoi to long-term dormancy.</title>
        <authorList>
            <person name="Pinder M.I.M."/>
            <person name="Kourtchenko O."/>
            <person name="Robertson E.K."/>
            <person name="Larsson T."/>
            <person name="Maumus F."/>
            <person name="Osuna-Cruz C.M."/>
            <person name="Vancaester E."/>
            <person name="Stenow R."/>
            <person name="Vandepoele K."/>
            <person name="Ploug H."/>
            <person name="Bruchert V."/>
            <person name="Godhe A."/>
            <person name="Topel M."/>
        </authorList>
    </citation>
    <scope>NUCLEOTIDE SEQUENCE</scope>
    <source>
        <strain evidence="10">R05AC</strain>
    </source>
</reference>
<keyword evidence="4 6" id="KW-0347">Helicase</keyword>
<name>A0AAD8Y294_9STRA</name>
<dbReference type="InterPro" id="IPR000629">
    <property type="entry name" value="RNA-helicase_DEAD-box_CS"/>
</dbReference>
<dbReference type="GO" id="GO:0003676">
    <property type="term" value="F:nucleic acid binding"/>
    <property type="evidence" value="ECO:0007669"/>
    <property type="project" value="InterPro"/>
</dbReference>
<dbReference type="EMBL" id="JATAAI010000022">
    <property type="protein sequence ID" value="KAK1738092.1"/>
    <property type="molecule type" value="Genomic_DNA"/>
</dbReference>
<keyword evidence="5 6" id="KW-0067">ATP-binding</keyword>
<keyword evidence="11" id="KW-1185">Reference proteome</keyword>
<dbReference type="EC" id="3.6.4.13" evidence="1"/>
<dbReference type="InterPro" id="IPR014001">
    <property type="entry name" value="Helicase_ATP-bd"/>
</dbReference>
<feature type="compositionally biased region" description="Basic and acidic residues" evidence="7">
    <location>
        <begin position="79"/>
        <end position="100"/>
    </location>
</feature>
<organism evidence="10 11">
    <name type="scientific">Skeletonema marinoi</name>
    <dbReference type="NCBI Taxonomy" id="267567"/>
    <lineage>
        <taxon>Eukaryota</taxon>
        <taxon>Sar</taxon>
        <taxon>Stramenopiles</taxon>
        <taxon>Ochrophyta</taxon>
        <taxon>Bacillariophyta</taxon>
        <taxon>Coscinodiscophyceae</taxon>
        <taxon>Thalassiosirophycidae</taxon>
        <taxon>Thalassiosirales</taxon>
        <taxon>Skeletonemataceae</taxon>
        <taxon>Skeletonema</taxon>
        <taxon>Skeletonema marinoi-dohrnii complex</taxon>
    </lineage>
</organism>
<keyword evidence="3 6" id="KW-0378">Hydrolase</keyword>
<keyword evidence="2 6" id="KW-0547">Nucleotide-binding</keyword>
<feature type="region of interest" description="Disordered" evidence="7">
    <location>
        <begin position="619"/>
        <end position="660"/>
    </location>
</feature>
<sequence length="660" mass="72333">MGLFDEESSEDERPSPTAQGGAYDNYEEDDDEEDPLDAFMNSLDDNTAANIQLKKSGGRLDVEAEEEATSHWNVAPSEQDNKSRPLADSKLCGYHDHDDSSSSMQSSQAAAGARDAMSNAFIRAGGNKQSNSGTKHSLEQYNNDEDGIQKYQQQEIDPLDKVSHDGVLYEPFRRNFYTPNNTSSGIAWRKQHDIVCNPSNFDPILGFGEVEAFPEELLQEIARSGYDSPTLVQSQTLSVAISGHDALITAATGSGKTLAYIWPMVVHINDQPHINPGVDGPIGLVLTPTRELAKQVFKYASTFIQSIGGKAMEVAGGNRGTWELTKELKKGCEIVVSTPGRLIDLVKKKGTNLKRVTFVVLDEADRMLDMGFENQVSSILGNIRPDRQTLLLSATFGKRVEKVARGWLKNPVRIAIGRTGASSEHVDQHVMVLPNRSSKIQWLKEMLPVLSPLGRCIVFVASRADCDALTQIILQSFAAGDSTALSPTIVSIHGDKDQRDRNQAISQFKKQPSAILIATDVASRGLDVAGIMTVINFDAAKNLDSYVHRIGRAGRLQKDGDEHQRGVAYTLLTDKNADFALTLVESFEREGRVVSQELVALSQRSKRFGGGWKKNSKVGLGFGNDEDNGRTQQRPSDNYYGPASAATATEQPMKKKSRWG</sequence>
<dbReference type="SMART" id="SM00490">
    <property type="entry name" value="HELICc"/>
    <property type="match status" value="1"/>
</dbReference>
<feature type="compositionally biased region" description="Low complexity" evidence="7">
    <location>
        <begin position="101"/>
        <end position="113"/>
    </location>
</feature>
<dbReference type="GO" id="GO:0003724">
    <property type="term" value="F:RNA helicase activity"/>
    <property type="evidence" value="ECO:0007669"/>
    <property type="project" value="UniProtKB-EC"/>
</dbReference>
<dbReference type="AlphaFoldDB" id="A0AAD8Y294"/>
<dbReference type="SUPFAM" id="SSF52540">
    <property type="entry name" value="P-loop containing nucleoside triphosphate hydrolases"/>
    <property type="match status" value="1"/>
</dbReference>
<feature type="compositionally biased region" description="Acidic residues" evidence="7">
    <location>
        <begin position="1"/>
        <end position="10"/>
    </location>
</feature>
<evidence type="ECO:0000256" key="7">
    <source>
        <dbReference type="SAM" id="MobiDB-lite"/>
    </source>
</evidence>
<evidence type="ECO:0000259" key="9">
    <source>
        <dbReference type="PROSITE" id="PS51194"/>
    </source>
</evidence>
<gene>
    <name evidence="10" type="ORF">QTG54_011386</name>
</gene>
<feature type="compositionally biased region" description="Acidic residues" evidence="7">
    <location>
        <begin position="25"/>
        <end position="36"/>
    </location>
</feature>
<feature type="domain" description="Helicase ATP-binding" evidence="8">
    <location>
        <begin position="237"/>
        <end position="414"/>
    </location>
</feature>
<evidence type="ECO:0000256" key="1">
    <source>
        <dbReference type="ARBA" id="ARBA00012552"/>
    </source>
</evidence>